<dbReference type="InterPro" id="IPR010712">
    <property type="entry name" value="Arsenical-R_ArsD"/>
</dbReference>
<dbReference type="AlphaFoldDB" id="A0AAN4ZQK5"/>
<organism evidence="2 3">
    <name type="scientific">Tetragenococcus koreensis</name>
    <dbReference type="NCBI Taxonomy" id="290335"/>
    <lineage>
        <taxon>Bacteria</taxon>
        <taxon>Bacillati</taxon>
        <taxon>Bacillota</taxon>
        <taxon>Bacilli</taxon>
        <taxon>Lactobacillales</taxon>
        <taxon>Enterococcaceae</taxon>
        <taxon>Tetragenococcus</taxon>
    </lineage>
</organism>
<dbReference type="Pfam" id="PF06953">
    <property type="entry name" value="ArsD"/>
    <property type="match status" value="1"/>
</dbReference>
<evidence type="ECO:0000313" key="4">
    <source>
        <dbReference type="Proteomes" id="UP000886607"/>
    </source>
</evidence>
<dbReference type="NCBIfam" id="NF033727">
    <property type="entry name" value="chaperon_ArsD"/>
    <property type="match status" value="1"/>
</dbReference>
<proteinExistence type="predicted"/>
<accession>A0AAN4ZQK5</accession>
<dbReference type="RefSeq" id="WP_202584475.1">
    <property type="nucleotide sequence ID" value="NZ_BKBO01000051.1"/>
</dbReference>
<evidence type="ECO:0000313" key="1">
    <source>
        <dbReference type="EMBL" id="GEQ50452.1"/>
    </source>
</evidence>
<name>A0AAN4ZQK5_9ENTE</name>
<dbReference type="Proteomes" id="UP000886597">
    <property type="component" value="Unassembled WGS sequence"/>
</dbReference>
<protein>
    <submittedName>
        <fullName evidence="2">Repressor of arsenical resistance</fullName>
    </submittedName>
</protein>
<dbReference type="GO" id="GO:0045892">
    <property type="term" value="P:negative regulation of DNA-templated transcription"/>
    <property type="evidence" value="ECO:0007669"/>
    <property type="project" value="InterPro"/>
</dbReference>
<dbReference type="GO" id="GO:0046685">
    <property type="term" value="P:response to arsenic-containing substance"/>
    <property type="evidence" value="ECO:0007669"/>
    <property type="project" value="InterPro"/>
</dbReference>
<reference evidence="2" key="2">
    <citation type="journal article" date="2020" name="Int. Dairy J.">
        <title>Lactic acid bacterial diversity in Brie cheese focusing on salt concentration and pH of isolation medium and characterisation of halophilic and alkaliphilic lactic acid bacterial isolates.</title>
        <authorList>
            <person name="Unno R."/>
            <person name="Matsutani M."/>
            <person name="Suzuki T."/>
            <person name="Kodama K."/>
            <person name="Matsushita H."/>
            <person name="Yamasato K."/>
            <person name="Koizumi Y."/>
            <person name="Ishikawa M."/>
        </authorList>
    </citation>
    <scope>NUCLEOTIDE SEQUENCE</scope>
    <source>
        <strain evidence="2">7C1</strain>
        <strain evidence="1">8C4</strain>
    </source>
</reference>
<comment type="caution">
    <text evidence="2">The sequence shown here is derived from an EMBL/GenBank/DDBJ whole genome shotgun (WGS) entry which is preliminary data.</text>
</comment>
<gene>
    <name evidence="1" type="ORF">TK11N_23040</name>
    <name evidence="2" type="ORF">TK2N_22890</name>
</gene>
<sequence>MSKISLYEPAMCCDTGVCGPGVDTELLRMSSVVQTLENTDDVEVERFNLTNNPGAFVENAKIGELLQTKGAEILPVVLLDDEIVKMAGYPSNDEFTVYTGVNFSEEKQEKQKNSCCSPSSGCC</sequence>
<dbReference type="Gene3D" id="3.40.30.10">
    <property type="entry name" value="Glutaredoxin"/>
    <property type="match status" value="1"/>
</dbReference>
<dbReference type="EMBL" id="BKBQ01000050">
    <property type="protein sequence ID" value="GEQ55445.1"/>
    <property type="molecule type" value="Genomic_DNA"/>
</dbReference>
<dbReference type="Proteomes" id="UP000886607">
    <property type="component" value="Unassembled WGS sequence"/>
</dbReference>
<dbReference type="EMBL" id="BKBO01000051">
    <property type="protein sequence ID" value="GEQ50452.1"/>
    <property type="molecule type" value="Genomic_DNA"/>
</dbReference>
<evidence type="ECO:0000313" key="3">
    <source>
        <dbReference type="Proteomes" id="UP000886597"/>
    </source>
</evidence>
<reference evidence="2" key="1">
    <citation type="submission" date="2019-08" db="EMBL/GenBank/DDBJ databases">
        <authorList>
            <person name="Ishikawa M."/>
            <person name="Suzuki T."/>
            <person name="Matsutani M."/>
        </authorList>
    </citation>
    <scope>NUCLEOTIDE SEQUENCE</scope>
    <source>
        <strain evidence="2">7C1</strain>
        <strain evidence="1">8C4</strain>
    </source>
</reference>
<evidence type="ECO:0000313" key="2">
    <source>
        <dbReference type="EMBL" id="GEQ55445.1"/>
    </source>
</evidence>
<keyword evidence="4" id="KW-1185">Reference proteome</keyword>
<dbReference type="GO" id="GO:0003677">
    <property type="term" value="F:DNA binding"/>
    <property type="evidence" value="ECO:0007669"/>
    <property type="project" value="InterPro"/>
</dbReference>